<dbReference type="RefSeq" id="WP_128355154.1">
    <property type="nucleotide sequence ID" value="NZ_CP022987.1"/>
</dbReference>
<keyword evidence="13 22" id="KW-0067">ATP-binding</keyword>
<organism evidence="25 26">
    <name type="scientific">Pollutimonas thiosulfatoxidans</name>
    <dbReference type="NCBI Taxonomy" id="2028345"/>
    <lineage>
        <taxon>Bacteria</taxon>
        <taxon>Pseudomonadati</taxon>
        <taxon>Pseudomonadota</taxon>
        <taxon>Betaproteobacteria</taxon>
        <taxon>Burkholderiales</taxon>
        <taxon>Alcaligenaceae</taxon>
        <taxon>Pollutimonas</taxon>
    </lineage>
</organism>
<dbReference type="InterPro" id="IPR036945">
    <property type="entry name" value="DAGK_sf"/>
</dbReference>
<dbReference type="EMBL" id="CP022987">
    <property type="protein sequence ID" value="QAA95581.1"/>
    <property type="molecule type" value="Genomic_DNA"/>
</dbReference>
<dbReference type="Pfam" id="PF01219">
    <property type="entry name" value="DAGK_prokar"/>
    <property type="match status" value="1"/>
</dbReference>
<evidence type="ECO:0000256" key="10">
    <source>
        <dbReference type="ARBA" id="ARBA00022723"/>
    </source>
</evidence>
<feature type="binding site" evidence="23">
    <location>
        <position position="35"/>
    </location>
    <ligand>
        <name>a divalent metal cation</name>
        <dbReference type="ChEBI" id="CHEBI:60240"/>
    </ligand>
</feature>
<evidence type="ECO:0000256" key="8">
    <source>
        <dbReference type="ARBA" id="ARBA00022679"/>
    </source>
</evidence>
<keyword evidence="26" id="KW-1185">Reference proteome</keyword>
<keyword evidence="18" id="KW-0594">Phospholipid biosynthesis</keyword>
<feature type="transmembrane region" description="Helical" evidence="24">
    <location>
        <begin position="63"/>
        <end position="86"/>
    </location>
</feature>
<evidence type="ECO:0000256" key="15">
    <source>
        <dbReference type="ARBA" id="ARBA00022989"/>
    </source>
</evidence>
<accession>A0A451FST3</accession>
<dbReference type="CDD" id="cd14264">
    <property type="entry name" value="DAGK_IM"/>
    <property type="match status" value="1"/>
</dbReference>
<dbReference type="AlphaFoldDB" id="A0A451FST3"/>
<protein>
    <recommendedName>
        <fullName evidence="4 24">Diacylglycerol kinase</fullName>
        <ecNumber evidence="3 24">2.7.1.107</ecNumber>
    </recommendedName>
</protein>
<keyword evidence="17 24" id="KW-0472">Membrane</keyword>
<feature type="binding site" evidence="22">
    <location>
        <position position="35"/>
    </location>
    <ligand>
        <name>ATP</name>
        <dbReference type="ChEBI" id="CHEBI:30616"/>
    </ligand>
</feature>
<evidence type="ECO:0000256" key="18">
    <source>
        <dbReference type="ARBA" id="ARBA00023209"/>
    </source>
</evidence>
<comment type="function">
    <text evidence="24">Catalyzes the ATP-dependent phosphorylation of sn-l,2-diacylglycerol (DAG) to phosphatidic acid. Involved in the recycling of diacylglycerol produced as a by-product during membrane-derived oligosaccharide (MDO) biosynthesis.</text>
</comment>
<keyword evidence="10 23" id="KW-0479">Metal-binding</keyword>
<evidence type="ECO:0000256" key="19">
    <source>
        <dbReference type="ARBA" id="ARBA00023264"/>
    </source>
</evidence>
<keyword evidence="7 24" id="KW-0997">Cell inner membrane</keyword>
<comment type="similarity">
    <text evidence="2 24">Belongs to the bacterial diacylglycerol kinase family.</text>
</comment>
<dbReference type="InterPro" id="IPR000829">
    <property type="entry name" value="DAGK"/>
</dbReference>
<evidence type="ECO:0000313" key="26">
    <source>
        <dbReference type="Proteomes" id="UP000283474"/>
    </source>
</evidence>
<feature type="binding site" evidence="22">
    <location>
        <begin position="92"/>
        <end position="94"/>
    </location>
    <ligand>
        <name>ATP</name>
        <dbReference type="ChEBI" id="CHEBI:30616"/>
    </ligand>
</feature>
<keyword evidence="16 24" id="KW-0443">Lipid metabolism</keyword>
<dbReference type="PANTHER" id="PTHR34299">
    <property type="entry name" value="DIACYLGLYCEROL KINASE"/>
    <property type="match status" value="1"/>
</dbReference>
<dbReference type="GO" id="GO:0005886">
    <property type="term" value="C:plasma membrane"/>
    <property type="evidence" value="ECO:0007669"/>
    <property type="project" value="UniProtKB-SubCell"/>
</dbReference>
<gene>
    <name evidence="25" type="ORF">CKA81_10165</name>
</gene>
<keyword evidence="19 24" id="KW-1208">Phospholipid metabolism</keyword>
<dbReference type="GO" id="GO:0006654">
    <property type="term" value="P:phosphatidic acid biosynthetic process"/>
    <property type="evidence" value="ECO:0007669"/>
    <property type="project" value="InterPro"/>
</dbReference>
<dbReference type="GO" id="GO:0005524">
    <property type="term" value="F:ATP binding"/>
    <property type="evidence" value="ECO:0007669"/>
    <property type="project" value="UniProtKB-KW"/>
</dbReference>
<evidence type="ECO:0000256" key="14">
    <source>
        <dbReference type="ARBA" id="ARBA00022842"/>
    </source>
</evidence>
<comment type="subcellular location">
    <subcellularLocation>
        <location evidence="1 24">Cell inner membrane</location>
        <topology evidence="1 24">Multi-pass membrane protein</topology>
    </subcellularLocation>
</comment>
<evidence type="ECO:0000256" key="7">
    <source>
        <dbReference type="ARBA" id="ARBA00022519"/>
    </source>
</evidence>
<feature type="binding site" evidence="22">
    <location>
        <position position="16"/>
    </location>
    <ligand>
        <name>ATP</name>
        <dbReference type="ChEBI" id="CHEBI:30616"/>
    </ligand>
</feature>
<dbReference type="EC" id="2.7.1.107" evidence="3 24"/>
<evidence type="ECO:0000313" key="25">
    <source>
        <dbReference type="EMBL" id="QAA95581.1"/>
    </source>
</evidence>
<feature type="active site" description="Proton acceptor" evidence="20">
    <location>
        <position position="76"/>
    </location>
</feature>
<dbReference type="InterPro" id="IPR033718">
    <property type="entry name" value="DAGK_prok"/>
</dbReference>
<evidence type="ECO:0000256" key="3">
    <source>
        <dbReference type="ARBA" id="ARBA00012133"/>
    </source>
</evidence>
<name>A0A451FST3_9BURK</name>
<feature type="binding site" evidence="22">
    <location>
        <position position="83"/>
    </location>
    <ligand>
        <name>ATP</name>
        <dbReference type="ChEBI" id="CHEBI:30616"/>
    </ligand>
</feature>
<dbReference type="KEGG" id="pus:CKA81_10165"/>
<feature type="binding site" evidence="22">
    <location>
        <begin position="101"/>
        <end position="102"/>
    </location>
    <ligand>
        <name>ATP</name>
        <dbReference type="ChEBI" id="CHEBI:30616"/>
    </ligand>
</feature>
<feature type="binding site" evidence="21">
    <location>
        <position position="105"/>
    </location>
    <ligand>
        <name>substrate</name>
    </ligand>
</feature>
<evidence type="ECO:0000256" key="13">
    <source>
        <dbReference type="ARBA" id="ARBA00022840"/>
    </source>
</evidence>
<keyword evidence="14 23" id="KW-0460">Magnesium</keyword>
<keyword evidence="12 24" id="KW-0418">Kinase</keyword>
<feature type="transmembrane region" description="Helical" evidence="24">
    <location>
        <begin position="106"/>
        <end position="124"/>
    </location>
</feature>
<evidence type="ECO:0000256" key="9">
    <source>
        <dbReference type="ARBA" id="ARBA00022692"/>
    </source>
</evidence>
<feature type="binding site" evidence="22">
    <location>
        <position position="23"/>
    </location>
    <ligand>
        <name>ATP</name>
        <dbReference type="ChEBI" id="CHEBI:30616"/>
    </ligand>
</feature>
<evidence type="ECO:0000256" key="17">
    <source>
        <dbReference type="ARBA" id="ARBA00023136"/>
    </source>
</evidence>
<dbReference type="GO" id="GO:0046872">
    <property type="term" value="F:metal ion binding"/>
    <property type="evidence" value="ECO:0007669"/>
    <property type="project" value="UniProtKB-KW"/>
</dbReference>
<proteinExistence type="inferred from homology"/>
<feature type="binding site" evidence="23">
    <location>
        <position position="83"/>
    </location>
    <ligand>
        <name>a divalent metal cation</name>
        <dbReference type="ChEBI" id="CHEBI:60240"/>
    </ligand>
</feature>
<dbReference type="GO" id="GO:0004143">
    <property type="term" value="F:ATP-dependent diacylglycerol kinase activity"/>
    <property type="evidence" value="ECO:0007669"/>
    <property type="project" value="UniProtKB-EC"/>
</dbReference>
<keyword evidence="8 24" id="KW-0808">Transferase</keyword>
<keyword evidence="9 24" id="KW-0812">Transmembrane</keyword>
<dbReference type="PANTHER" id="PTHR34299:SF1">
    <property type="entry name" value="DIACYLGLYCEROL KINASE"/>
    <property type="match status" value="1"/>
</dbReference>
<dbReference type="Proteomes" id="UP000283474">
    <property type="component" value="Chromosome"/>
</dbReference>
<feature type="binding site" evidence="21">
    <location>
        <begin position="37"/>
        <end position="41"/>
    </location>
    <ligand>
        <name>substrate</name>
    </ligand>
</feature>
<evidence type="ECO:0000256" key="1">
    <source>
        <dbReference type="ARBA" id="ARBA00004429"/>
    </source>
</evidence>
<evidence type="ECO:0000256" key="4">
    <source>
        <dbReference type="ARBA" id="ARBA00017575"/>
    </source>
</evidence>
<evidence type="ECO:0000256" key="6">
    <source>
        <dbReference type="ARBA" id="ARBA00022516"/>
    </source>
</evidence>
<keyword evidence="11 22" id="KW-0547">Nucleotide-binding</keyword>
<evidence type="ECO:0000256" key="23">
    <source>
        <dbReference type="PIRSR" id="PIRSR600829-4"/>
    </source>
</evidence>
<dbReference type="Gene3D" id="1.10.287.3610">
    <property type="match status" value="1"/>
</dbReference>
<dbReference type="OrthoDB" id="9796011at2"/>
<keyword evidence="6" id="KW-0444">Lipid biosynthesis</keyword>
<comment type="catalytic activity">
    <reaction evidence="24">
        <text>a 1,2-diacyl-sn-glycerol + ATP = a 1,2-diacyl-sn-glycero-3-phosphate + ADP + H(+)</text>
        <dbReference type="Rhea" id="RHEA:10272"/>
        <dbReference type="ChEBI" id="CHEBI:15378"/>
        <dbReference type="ChEBI" id="CHEBI:17815"/>
        <dbReference type="ChEBI" id="CHEBI:30616"/>
        <dbReference type="ChEBI" id="CHEBI:58608"/>
        <dbReference type="ChEBI" id="CHEBI:456216"/>
        <dbReference type="EC" id="2.7.1.107"/>
    </reaction>
</comment>
<evidence type="ECO:0000256" key="5">
    <source>
        <dbReference type="ARBA" id="ARBA00022475"/>
    </source>
</evidence>
<comment type="cofactor">
    <cofactor evidence="23">
        <name>Mg(2+)</name>
        <dbReference type="ChEBI" id="CHEBI:18420"/>
    </cofactor>
    <text evidence="23">Mn(2+), Zn(2+), Cd(2+) and Co(2+) support activity to lesser extents.</text>
</comment>
<sequence>MTTSHSPFKSKGGLARLFKALRYSAQGLAAAFRHEAAFRQELLLAVVMTPMAFWLGRNPIETMMLLGTLVLLLIVELLNSAMEALADAITLEPHPLVGRAKDLGSAAVMLTILLGAAVWVCVALRL</sequence>
<feature type="binding site" evidence="21">
    <location>
        <position position="16"/>
    </location>
    <ligand>
        <name>substrate</name>
    </ligand>
</feature>
<evidence type="ECO:0000256" key="24">
    <source>
        <dbReference type="RuleBase" id="RU363065"/>
    </source>
</evidence>
<evidence type="ECO:0000256" key="2">
    <source>
        <dbReference type="ARBA" id="ARBA00005967"/>
    </source>
</evidence>
<keyword evidence="15 24" id="KW-1133">Transmembrane helix</keyword>
<evidence type="ECO:0000256" key="22">
    <source>
        <dbReference type="PIRSR" id="PIRSR600829-3"/>
    </source>
</evidence>
<evidence type="ECO:0000256" key="12">
    <source>
        <dbReference type="ARBA" id="ARBA00022777"/>
    </source>
</evidence>
<evidence type="ECO:0000256" key="21">
    <source>
        <dbReference type="PIRSR" id="PIRSR600829-2"/>
    </source>
</evidence>
<evidence type="ECO:0000256" key="16">
    <source>
        <dbReference type="ARBA" id="ARBA00023098"/>
    </source>
</evidence>
<reference evidence="25 26" key="1">
    <citation type="submission" date="2017-08" db="EMBL/GenBank/DDBJ databases">
        <authorList>
            <person name="Park S.-J."/>
            <person name="Kim H."/>
        </authorList>
    </citation>
    <scope>NUCLEOTIDE SEQUENCE [LARGE SCALE GENOMIC DNA]</scope>
    <source>
        <strain evidence="26">ye3</strain>
    </source>
</reference>
<evidence type="ECO:0000256" key="11">
    <source>
        <dbReference type="ARBA" id="ARBA00022741"/>
    </source>
</evidence>
<feature type="transmembrane region" description="Helical" evidence="24">
    <location>
        <begin position="37"/>
        <end position="56"/>
    </location>
</feature>
<feature type="binding site" evidence="21">
    <location>
        <position position="76"/>
    </location>
    <ligand>
        <name>substrate</name>
    </ligand>
</feature>
<keyword evidence="5" id="KW-1003">Cell membrane</keyword>
<evidence type="ECO:0000256" key="20">
    <source>
        <dbReference type="PIRSR" id="PIRSR600829-1"/>
    </source>
</evidence>